<evidence type="ECO:0000313" key="1">
    <source>
        <dbReference type="EMBL" id="KAE8765394.1"/>
    </source>
</evidence>
<proteinExistence type="predicted"/>
<keyword evidence="2" id="KW-1185">Reference proteome</keyword>
<dbReference type="Proteomes" id="UP000451860">
    <property type="component" value="Unassembled WGS sequence"/>
</dbReference>
<dbReference type="RefSeq" id="WP_152202723.1">
    <property type="nucleotide sequence ID" value="NZ_VUKF01000017.1"/>
</dbReference>
<sequence length="278" mass="30815">MTAASTNTQQHAFVTAEGLRTLLLRLHRAGRGAWRHDDEAAELMRHCMDRYRPLARKYRAEPLDAAAAAFEAMLAPATRWATDPWGVVTRAVKVTLMAEDRAHGLLCEVSRARHLMRSELHDAQRFAEHGMAVYHPALHSPAENVFPELDAELLELLGASRAAVELFVTAGWPRDLARTAIGHVCSRLAETGSRRRAHEYLRHDHQTAVLLDLDQRRWTALLSAVLGNPNPDLEWTAAGRGLLLRLAAGCPLEELTADARLMRALVDTAPGYLEASHA</sequence>
<dbReference type="AlphaFoldDB" id="A0A7J5UT39"/>
<reference evidence="1 2" key="1">
    <citation type="submission" date="2019-10" db="EMBL/GenBank/DDBJ databases">
        <title>Georgenia wutianyii sp. nov. and Georgenia yuyongxinii sp. nov. isolated from plateau pika (Ochotona curzoniae) in the Qinghai-Tibet plateau of China.</title>
        <authorList>
            <person name="Tian Z."/>
        </authorList>
    </citation>
    <scope>NUCLEOTIDE SEQUENCE [LARGE SCALE GENOMIC DNA]</scope>
    <source>
        <strain evidence="1 2">DSM 21501</strain>
    </source>
</reference>
<accession>A0A7J5UT39</accession>
<protein>
    <submittedName>
        <fullName evidence="1">Serine/arginine repetitive matrix protein 2</fullName>
    </submittedName>
</protein>
<evidence type="ECO:0000313" key="2">
    <source>
        <dbReference type="Proteomes" id="UP000451860"/>
    </source>
</evidence>
<gene>
    <name evidence="1" type="ORF">GB883_04340</name>
</gene>
<name>A0A7J5UT39_9MICO</name>
<dbReference type="OrthoDB" id="3239759at2"/>
<comment type="caution">
    <text evidence="1">The sequence shown here is derived from an EMBL/GenBank/DDBJ whole genome shotgun (WGS) entry which is preliminary data.</text>
</comment>
<organism evidence="1 2">
    <name type="scientific">Georgenia thermotolerans</name>
    <dbReference type="NCBI Taxonomy" id="527326"/>
    <lineage>
        <taxon>Bacteria</taxon>
        <taxon>Bacillati</taxon>
        <taxon>Actinomycetota</taxon>
        <taxon>Actinomycetes</taxon>
        <taxon>Micrococcales</taxon>
        <taxon>Bogoriellaceae</taxon>
        <taxon>Georgenia</taxon>
    </lineage>
</organism>
<dbReference type="EMBL" id="WHJE01000011">
    <property type="protein sequence ID" value="KAE8765394.1"/>
    <property type="molecule type" value="Genomic_DNA"/>
</dbReference>